<comment type="caution">
    <text evidence="1">The sequence shown here is derived from an EMBL/GenBank/DDBJ whole genome shotgun (WGS) entry which is preliminary data.</text>
</comment>
<dbReference type="Proteomes" id="UP000076555">
    <property type="component" value="Unassembled WGS sequence"/>
</dbReference>
<reference evidence="1 2" key="1">
    <citation type="submission" date="2016-04" db="EMBL/GenBank/DDBJ databases">
        <title>Draft Genome Assembly of the Bloom-forming Cyanobacterium Nodularia spumigena Strain CENA596 in Shrimp Production Ponds.</title>
        <authorList>
            <person name="Popin R.V."/>
            <person name="Rigonato J."/>
            <person name="Abreu V.A."/>
            <person name="Andreote A.P."/>
            <person name="Silveira S.B."/>
            <person name="Odebrecht C."/>
            <person name="Fiore M.F."/>
        </authorList>
    </citation>
    <scope>NUCLEOTIDE SEQUENCE [LARGE SCALE GENOMIC DNA]</scope>
    <source>
        <strain evidence="1 2">CENA596</strain>
    </source>
</reference>
<protein>
    <submittedName>
        <fullName evidence="1">Membrane-anchored protein</fullName>
    </submittedName>
</protein>
<sequence length="253" mass="28993">MSSNSSESSGNQSFRTLSPEVEFSEKLTFRDYLIATEQKANQPLPFWRLLVPLLIQAGIILAVPTQAMYTNIAGRNVILETVPQDPQNVVQDFSLQLEYNISRVENLRRLPGWDDLLRRNQGRNRQLLSGTNLYVILQEQQISSGRGVPRAWRPVRVSSILPESLPSNQVALKGVYQDNAIIYGVETYYLPEQQRQQISNDIFQSVQQTRGNRGRQIRPITVRVKVDPQGNAVPVSLWVRDAFDDRNYRNYSF</sequence>
<proteinExistence type="predicted"/>
<gene>
    <name evidence="1" type="ORF">A2T98_20245</name>
</gene>
<evidence type="ECO:0000313" key="2">
    <source>
        <dbReference type="Proteomes" id="UP000076555"/>
    </source>
</evidence>
<dbReference type="OrthoDB" id="4868247at2"/>
<dbReference type="Pfam" id="PF14345">
    <property type="entry name" value="GDYXXLXY"/>
    <property type="match status" value="1"/>
</dbReference>
<evidence type="ECO:0000313" key="1">
    <source>
        <dbReference type="EMBL" id="KZL47996.1"/>
    </source>
</evidence>
<accession>A0A161V9X8</accession>
<dbReference type="InterPro" id="IPR025833">
    <property type="entry name" value="GDYXXLXY"/>
</dbReference>
<organism evidence="1 2">
    <name type="scientific">Nodularia spumigena CENA596</name>
    <dbReference type="NCBI Taxonomy" id="1819295"/>
    <lineage>
        <taxon>Bacteria</taxon>
        <taxon>Bacillati</taxon>
        <taxon>Cyanobacteriota</taxon>
        <taxon>Cyanophyceae</taxon>
        <taxon>Nostocales</taxon>
        <taxon>Nodulariaceae</taxon>
        <taxon>Nodularia</taxon>
    </lineage>
</organism>
<dbReference type="EMBL" id="LWAJ01000267">
    <property type="protein sequence ID" value="KZL47996.1"/>
    <property type="molecule type" value="Genomic_DNA"/>
</dbReference>
<name>A0A161V9X8_NODSP</name>
<dbReference type="RefSeq" id="WP_063874308.1">
    <property type="nucleotide sequence ID" value="NZ_CAWMRI010000267.1"/>
</dbReference>
<dbReference type="AlphaFoldDB" id="A0A161V9X8"/>